<dbReference type="SUPFAM" id="SSF118116">
    <property type="entry name" value="DNA mismatch repair protein MutL"/>
    <property type="match status" value="1"/>
</dbReference>
<dbReference type="InterPro" id="IPR042120">
    <property type="entry name" value="MutL_C_dimsub"/>
</dbReference>
<dbReference type="AlphaFoldDB" id="G8YP88"/>
<dbReference type="GO" id="GO:0140664">
    <property type="term" value="F:ATP-dependent DNA damage sensor activity"/>
    <property type="evidence" value="ECO:0007669"/>
    <property type="project" value="InterPro"/>
</dbReference>
<accession>G8YP88</accession>
<evidence type="ECO:0000256" key="1">
    <source>
        <dbReference type="ARBA" id="ARBA00006082"/>
    </source>
</evidence>
<dbReference type="SMART" id="SM00853">
    <property type="entry name" value="MutL_C"/>
    <property type="match status" value="1"/>
</dbReference>
<dbReference type="InParanoid" id="G8YP88"/>
<organism evidence="3 4">
    <name type="scientific">Pichia sorbitophila (strain ATCC MYA-4447 / BCRC 22081 / CBS 7064 / NBRC 10061 / NRRL Y-12695)</name>
    <name type="common">Hybrid yeast</name>
    <dbReference type="NCBI Taxonomy" id="559304"/>
    <lineage>
        <taxon>Eukaryota</taxon>
        <taxon>Fungi</taxon>
        <taxon>Dikarya</taxon>
        <taxon>Ascomycota</taxon>
        <taxon>Saccharomycotina</taxon>
        <taxon>Pichiomycetes</taxon>
        <taxon>Debaryomycetaceae</taxon>
        <taxon>Millerozyma</taxon>
    </lineage>
</organism>
<dbReference type="InterPro" id="IPR037198">
    <property type="entry name" value="MutL_C_sf"/>
</dbReference>
<protein>
    <submittedName>
        <fullName evidence="3">Piso0_001844 protein</fullName>
    </submittedName>
</protein>
<comment type="similarity">
    <text evidence="1">Belongs to the DNA mismatch repair MutL/HexB family.</text>
</comment>
<dbReference type="Proteomes" id="UP000005222">
    <property type="component" value="Chromosome E"/>
</dbReference>
<name>G8YP88_PICSO</name>
<dbReference type="Pfam" id="PF13589">
    <property type="entry name" value="HATPase_c_3"/>
    <property type="match status" value="1"/>
</dbReference>
<dbReference type="Gene3D" id="3.30.1540.20">
    <property type="entry name" value="MutL, C-terminal domain, dimerisation subdomain"/>
    <property type="match status" value="1"/>
</dbReference>
<dbReference type="GO" id="GO:0016887">
    <property type="term" value="F:ATP hydrolysis activity"/>
    <property type="evidence" value="ECO:0007669"/>
    <property type="project" value="InterPro"/>
</dbReference>
<dbReference type="SUPFAM" id="SSF55874">
    <property type="entry name" value="ATPase domain of HSP90 chaperone/DNA topoisomerase II/histidine kinase"/>
    <property type="match status" value="1"/>
</dbReference>
<proteinExistence type="inferred from homology"/>
<dbReference type="EMBL" id="FO082055">
    <property type="protein sequence ID" value="CCE79756.1"/>
    <property type="molecule type" value="Genomic_DNA"/>
</dbReference>
<evidence type="ECO:0000313" key="4">
    <source>
        <dbReference type="Proteomes" id="UP000005222"/>
    </source>
</evidence>
<dbReference type="HOGENOM" id="CLU_005415_1_0_1"/>
<keyword evidence="4" id="KW-1185">Reference proteome</keyword>
<dbReference type="Gene3D" id="3.30.1370.100">
    <property type="entry name" value="MutL, C-terminal domain, regulatory subdomain"/>
    <property type="match status" value="1"/>
</dbReference>
<evidence type="ECO:0000259" key="2">
    <source>
        <dbReference type="SMART" id="SM00853"/>
    </source>
</evidence>
<dbReference type="Gene3D" id="3.30.565.10">
    <property type="entry name" value="Histidine kinase-like ATPase, C-terminal domain"/>
    <property type="match status" value="1"/>
</dbReference>
<evidence type="ECO:0000313" key="3">
    <source>
        <dbReference type="EMBL" id="CCE79756.1"/>
    </source>
</evidence>
<dbReference type="InterPro" id="IPR038973">
    <property type="entry name" value="MutL/Mlh/Pms-like"/>
</dbReference>
<dbReference type="InterPro" id="IPR014790">
    <property type="entry name" value="MutL_C"/>
</dbReference>
<feature type="domain" description="MutL C-terminal dimerisation" evidence="2">
    <location>
        <begin position="490"/>
        <end position="664"/>
    </location>
</feature>
<dbReference type="STRING" id="559304.G8YP88"/>
<dbReference type="OrthoDB" id="429932at2759"/>
<dbReference type="InterPro" id="IPR042121">
    <property type="entry name" value="MutL_C_regsub"/>
</dbReference>
<sequence length="698" mass="79664">MHDSNESVIKKLNDTSIDQLVSNAFIDSFETCAKTLVQNSLDSGANNITFKIDFESLSICIEDDGEGIKEEDLLLLCKDKSSKFKSTLDPCDAYSLGTWDRKSVLRSLISVSFLTVISKSKSSSKPYIARYLVNDSSVKEYESFSEDISDGLRTHFGYGDLSGQGTIIVATSIFSKTPVRYNYTKGFTEKHQIEKTKFRILESLLNAHNVNFELYKICRDSEACVPIAKIGKIESFSFPRWYNELFDKLLGPGVISVEKRFEKSKNGLEIDGVIGSAPYYYRNFQLMFLGKRQVELNKGQSFKLKKLLSNIKQKLTTLTDRKFNTLSEVSPRKKRRFDEQLDERFPIIIFRIIQKGSEQASSCIPGNISDLALQGDQFIEVVAEGIAEAFDLKTSSVTQRPDILTLNNGALSGKRMKKTSASKKNDEYSHSIDYKKLFSHADFVLDNYRREKDSFMSNPKYEYTNAKLDICLSKDQVLTKQIFDNCNWELINQVNSSFIIIKIKSSSRGAFLTAIDQHACDERIQVERLLKSYIQMLFNPNFQNKHELVDHYFFNVSDEEMSLLQEYHDNFSFFGFLFGVCPGNTIKVTHVPYLLQEKYDQNRALLRRSILQHLTDLSNNIKKSNINTLSSLRWLSVSANLPKILVDTINSRACKSAVKFGDTLNFQEMHYLVSQLSECDMPFQCAHGRPSIVPLAFI</sequence>
<dbReference type="PANTHER" id="PTHR10073">
    <property type="entry name" value="DNA MISMATCH REPAIR PROTEIN MLH, PMS, MUTL"/>
    <property type="match status" value="1"/>
</dbReference>
<dbReference type="FunCoup" id="G8YP88">
    <property type="interactions" value="779"/>
</dbReference>
<dbReference type="PANTHER" id="PTHR10073:SF47">
    <property type="entry name" value="DNA MISMATCH REPAIR PROTEIN MLH3"/>
    <property type="match status" value="1"/>
</dbReference>
<dbReference type="eggNOG" id="KOG1977">
    <property type="taxonomic scope" value="Eukaryota"/>
</dbReference>
<dbReference type="InterPro" id="IPR036890">
    <property type="entry name" value="HATPase_C_sf"/>
</dbReference>
<dbReference type="Pfam" id="PF08676">
    <property type="entry name" value="MutL_C"/>
    <property type="match status" value="1"/>
</dbReference>
<dbReference type="GO" id="GO:0005524">
    <property type="term" value="F:ATP binding"/>
    <property type="evidence" value="ECO:0007669"/>
    <property type="project" value="InterPro"/>
</dbReference>
<reference evidence="3 4" key="1">
    <citation type="journal article" date="2012" name="G3 (Bethesda)">
        <title>Pichia sorbitophila, an interspecies yeast hybrid reveals early steps of genome resolution following polyploidization.</title>
        <authorList>
            <person name="Leh Louis V."/>
            <person name="Despons L."/>
            <person name="Friedrich A."/>
            <person name="Martin T."/>
            <person name="Durrens P."/>
            <person name="Casaregola S."/>
            <person name="Neuveglise C."/>
            <person name="Fairhead C."/>
            <person name="Marck C."/>
            <person name="Cruz J.A."/>
            <person name="Straub M.L."/>
            <person name="Kugler V."/>
            <person name="Sacerdot C."/>
            <person name="Uzunov Z."/>
            <person name="Thierry A."/>
            <person name="Weiss S."/>
            <person name="Bleykasten C."/>
            <person name="De Montigny J."/>
            <person name="Jacques N."/>
            <person name="Jung P."/>
            <person name="Lemaire M."/>
            <person name="Mallet S."/>
            <person name="Morel G."/>
            <person name="Richard G.F."/>
            <person name="Sarkar A."/>
            <person name="Savel G."/>
            <person name="Schacherer J."/>
            <person name="Seret M.L."/>
            <person name="Talla E."/>
            <person name="Samson G."/>
            <person name="Jubin C."/>
            <person name="Poulain J."/>
            <person name="Vacherie B."/>
            <person name="Barbe V."/>
            <person name="Pelletier E."/>
            <person name="Sherman D.J."/>
            <person name="Westhof E."/>
            <person name="Weissenbach J."/>
            <person name="Baret P.V."/>
            <person name="Wincker P."/>
            <person name="Gaillardin C."/>
            <person name="Dujon B."/>
            <person name="Souciet J.L."/>
        </authorList>
    </citation>
    <scope>NUCLEOTIDE SEQUENCE [LARGE SCALE GENOMIC DNA]</scope>
    <source>
        <strain evidence="4">ATCC MYA-4447 / BCRC 22081 / CBS 7064 / NBRC 10061 / NRRL Y-12695</strain>
    </source>
</reference>
<gene>
    <name evidence="3" type="primary">Piso0_001844</name>
    <name evidence="3" type="ORF">GNLVRS01_PISO0E13908g</name>
</gene>
<dbReference type="GO" id="GO:0032300">
    <property type="term" value="C:mismatch repair complex"/>
    <property type="evidence" value="ECO:0007669"/>
    <property type="project" value="InterPro"/>
</dbReference>
<dbReference type="GO" id="GO:0006298">
    <property type="term" value="P:mismatch repair"/>
    <property type="evidence" value="ECO:0007669"/>
    <property type="project" value="InterPro"/>
</dbReference>